<protein>
    <submittedName>
        <fullName evidence="1">Uncharacterized protein</fullName>
    </submittedName>
</protein>
<sequence>MSGSFQIPLDVLHADIVSEGVPQDVGTNSVRKLAIDYSFAYTPAEFGQALKLISDEPEN</sequence>
<dbReference type="RefSeq" id="WP_353574439.1">
    <property type="nucleotide sequence ID" value="NZ_JBETME010000008.1"/>
</dbReference>
<accession>A0ABD5LMW0</accession>
<evidence type="ECO:0000313" key="1">
    <source>
        <dbReference type="EMBL" id="MES4992484.1"/>
    </source>
</evidence>
<organism evidence="1 2">
    <name type="scientific">Agrobacterium radiobacter</name>
    <dbReference type="NCBI Taxonomy" id="362"/>
    <lineage>
        <taxon>Bacteria</taxon>
        <taxon>Pseudomonadati</taxon>
        <taxon>Pseudomonadota</taxon>
        <taxon>Alphaproteobacteria</taxon>
        <taxon>Hyphomicrobiales</taxon>
        <taxon>Rhizobiaceae</taxon>
        <taxon>Rhizobium/Agrobacterium group</taxon>
        <taxon>Agrobacterium</taxon>
        <taxon>Agrobacterium tumefaciens complex</taxon>
    </lineage>
</organism>
<proteinExistence type="predicted"/>
<dbReference type="EMBL" id="JBETME010000008">
    <property type="protein sequence ID" value="MES4992484.1"/>
    <property type="molecule type" value="Genomic_DNA"/>
</dbReference>
<reference evidence="1 2" key="1">
    <citation type="submission" date="2024-06" db="EMBL/GenBank/DDBJ databases">
        <title>Genome sequencing of Agrobacterium spp. from tobacco in Serbia.</title>
        <authorList>
            <person name="Ilicic R.J."/>
            <person name="Studholme D.J."/>
            <person name="Jelusic A."/>
            <person name="Barac G."/>
            <person name="Bagi F."/>
            <person name="Popovic Milovanovic T."/>
        </authorList>
    </citation>
    <scope>NUCLEOTIDE SEQUENCE [LARGE SCALE GENOMIC DNA]</scope>
    <source>
        <strain evidence="1 2">DA1</strain>
    </source>
</reference>
<comment type="caution">
    <text evidence="1">The sequence shown here is derived from an EMBL/GenBank/DDBJ whole genome shotgun (WGS) entry which is preliminary data.</text>
</comment>
<dbReference type="AlphaFoldDB" id="A0ABD5LMW0"/>
<gene>
    <name evidence="1" type="ORF">ABVB70_19310</name>
</gene>
<evidence type="ECO:0000313" key="2">
    <source>
        <dbReference type="Proteomes" id="UP001438189"/>
    </source>
</evidence>
<dbReference type="Proteomes" id="UP001438189">
    <property type="component" value="Unassembled WGS sequence"/>
</dbReference>
<name>A0ABD5LMW0_AGRRD</name>